<dbReference type="PROSITE" id="PS00375">
    <property type="entry name" value="UDPGT"/>
    <property type="match status" value="1"/>
</dbReference>
<keyword evidence="8" id="KW-1185">Reference proteome</keyword>
<feature type="compositionally biased region" description="Low complexity" evidence="5">
    <location>
        <begin position="532"/>
        <end position="547"/>
    </location>
</feature>
<dbReference type="FunFam" id="3.40.50.2000:FF:000021">
    <property type="entry name" value="UDP-glucuronosyltransferase"/>
    <property type="match status" value="1"/>
</dbReference>
<sequence length="553" mass="62579">MKPLNRFSLVVPIIGLIFIAHKTCFAANVLFMHTGSTYSHRVAEWPLVEGLLAKGHNVTFISPFGPSGKMAHQKVTEIVPPALHSLVSSLLTDNFDVNYRAYGILPPLFVVMDLFSYQVCDVTLSSPEIQEWLAKKPKIDLVIGDMITECSSGLALHFGAKHALFSPIPLITEQYEYLGISSESASIPDYDVTRPVPLTFVARVIGTILPLYYLVMDVALYPWYAALFSRTLGLDQLPDVHEMRGKVDLLLINGNYISDYPRSWPPLVAKVEGIHIKKNKERKPLAKDVENFINSRTENGSISDGFLFMSFGTVAKAPSLPVALKKIFFDTIESFPNIKFIWKWDGKKPEIYPKNLLMVPWVDQQDILAHPKIRGFLTQAGRPSTQEALYHEVPMITFPILGDQDFNAQRSADLGLSVLLDFVGLTEENLKNAISEILTNKKYKERVSQLANLARDVIFDPVDVGVWWVEFVMRHTQEELDLMKPLGRHLSWYQKRNLDCWLFLLLLFLAGSYLTFFICKRLLNRFMFSNGNESSSQTTNTSTNNNAHSKKTN</sequence>
<dbReference type="CDD" id="cd03784">
    <property type="entry name" value="GT1_Gtf-like"/>
    <property type="match status" value="1"/>
</dbReference>
<proteinExistence type="inferred from homology"/>
<dbReference type="InterPro" id="IPR002213">
    <property type="entry name" value="UDP_glucos_trans"/>
</dbReference>
<dbReference type="GO" id="GO:0008194">
    <property type="term" value="F:UDP-glycosyltransferase activity"/>
    <property type="evidence" value="ECO:0007669"/>
    <property type="project" value="InterPro"/>
</dbReference>
<evidence type="ECO:0000256" key="1">
    <source>
        <dbReference type="ARBA" id="ARBA00009995"/>
    </source>
</evidence>
<dbReference type="OrthoDB" id="5835829at2759"/>
<evidence type="ECO:0000313" key="8">
    <source>
        <dbReference type="Proteomes" id="UP000198287"/>
    </source>
</evidence>
<evidence type="ECO:0000256" key="3">
    <source>
        <dbReference type="ARBA" id="ARBA00022679"/>
    </source>
</evidence>
<name>A0A226ERN9_FOLCA</name>
<dbReference type="InterPro" id="IPR050271">
    <property type="entry name" value="UDP-glycosyltransferase"/>
</dbReference>
<keyword evidence="2 4" id="KW-0328">Glycosyltransferase</keyword>
<accession>A0A226ERN9</accession>
<keyword evidence="3 4" id="KW-0808">Transferase</keyword>
<keyword evidence="6" id="KW-0472">Membrane</keyword>
<gene>
    <name evidence="7" type="ORF">Fcan01_05160</name>
</gene>
<evidence type="ECO:0000256" key="5">
    <source>
        <dbReference type="SAM" id="MobiDB-lite"/>
    </source>
</evidence>
<dbReference type="Proteomes" id="UP000198287">
    <property type="component" value="Unassembled WGS sequence"/>
</dbReference>
<dbReference type="AlphaFoldDB" id="A0A226ERN9"/>
<protein>
    <submittedName>
        <fullName evidence="7">UDP-glucuronosyltransferase 1-3</fullName>
    </submittedName>
</protein>
<comment type="caution">
    <text evidence="7">The sequence shown here is derived from an EMBL/GenBank/DDBJ whole genome shotgun (WGS) entry which is preliminary data.</text>
</comment>
<evidence type="ECO:0000256" key="4">
    <source>
        <dbReference type="RuleBase" id="RU003718"/>
    </source>
</evidence>
<dbReference type="EMBL" id="LNIX01000002">
    <property type="protein sequence ID" value="OXA59920.1"/>
    <property type="molecule type" value="Genomic_DNA"/>
</dbReference>
<dbReference type="SUPFAM" id="SSF53756">
    <property type="entry name" value="UDP-Glycosyltransferase/glycogen phosphorylase"/>
    <property type="match status" value="1"/>
</dbReference>
<dbReference type="InterPro" id="IPR035595">
    <property type="entry name" value="UDP_glycos_trans_CS"/>
</dbReference>
<dbReference type="PANTHER" id="PTHR48043">
    <property type="entry name" value="EG:EG0003.4 PROTEIN-RELATED"/>
    <property type="match status" value="1"/>
</dbReference>
<dbReference type="OMA" id="YIVENMA"/>
<evidence type="ECO:0000256" key="2">
    <source>
        <dbReference type="ARBA" id="ARBA00022676"/>
    </source>
</evidence>
<reference evidence="7 8" key="1">
    <citation type="submission" date="2015-12" db="EMBL/GenBank/DDBJ databases">
        <title>The genome of Folsomia candida.</title>
        <authorList>
            <person name="Faddeeva A."/>
            <person name="Derks M.F."/>
            <person name="Anvar Y."/>
            <person name="Smit S."/>
            <person name="Van Straalen N."/>
            <person name="Roelofs D."/>
        </authorList>
    </citation>
    <scope>NUCLEOTIDE SEQUENCE [LARGE SCALE GENOMIC DNA]</scope>
    <source>
        <strain evidence="7 8">VU population</strain>
        <tissue evidence="7">Whole body</tissue>
    </source>
</reference>
<dbReference type="PANTHER" id="PTHR48043:SF159">
    <property type="entry name" value="EG:EG0003.4 PROTEIN-RELATED"/>
    <property type="match status" value="1"/>
</dbReference>
<keyword evidence="6" id="KW-0812">Transmembrane</keyword>
<feature type="region of interest" description="Disordered" evidence="5">
    <location>
        <begin position="532"/>
        <end position="553"/>
    </location>
</feature>
<comment type="similarity">
    <text evidence="1 4">Belongs to the UDP-glycosyltransferase family.</text>
</comment>
<keyword evidence="6" id="KW-1133">Transmembrane helix</keyword>
<feature type="transmembrane region" description="Helical" evidence="6">
    <location>
        <begin position="501"/>
        <end position="519"/>
    </location>
</feature>
<evidence type="ECO:0000313" key="7">
    <source>
        <dbReference type="EMBL" id="OXA59920.1"/>
    </source>
</evidence>
<dbReference type="Gene3D" id="3.40.50.2000">
    <property type="entry name" value="Glycogen Phosphorylase B"/>
    <property type="match status" value="1"/>
</dbReference>
<organism evidence="7 8">
    <name type="scientific">Folsomia candida</name>
    <name type="common">Springtail</name>
    <dbReference type="NCBI Taxonomy" id="158441"/>
    <lineage>
        <taxon>Eukaryota</taxon>
        <taxon>Metazoa</taxon>
        <taxon>Ecdysozoa</taxon>
        <taxon>Arthropoda</taxon>
        <taxon>Hexapoda</taxon>
        <taxon>Collembola</taxon>
        <taxon>Entomobryomorpha</taxon>
        <taxon>Isotomoidea</taxon>
        <taxon>Isotomidae</taxon>
        <taxon>Proisotominae</taxon>
        <taxon>Folsomia</taxon>
    </lineage>
</organism>
<dbReference type="Pfam" id="PF00201">
    <property type="entry name" value="UDPGT"/>
    <property type="match status" value="1"/>
</dbReference>
<evidence type="ECO:0000256" key="6">
    <source>
        <dbReference type="SAM" id="Phobius"/>
    </source>
</evidence>